<keyword evidence="1" id="KW-0904">Protein phosphatase</keyword>
<dbReference type="SUPFAM" id="SSF49562">
    <property type="entry name" value="C2 domain (Calcium/lipid-binding domain, CaLB)"/>
    <property type="match status" value="1"/>
</dbReference>
<dbReference type="Proteomes" id="UP001202328">
    <property type="component" value="Unassembled WGS sequence"/>
</dbReference>
<comment type="caution">
    <text evidence="3">The sequence shown here is derived from an EMBL/GenBank/DDBJ whole genome shotgun (WGS) entry which is preliminary data.</text>
</comment>
<dbReference type="InterPro" id="IPR051144">
    <property type="entry name" value="Formin_homology_domain"/>
</dbReference>
<dbReference type="PANTHER" id="PTHR45733:SF10">
    <property type="entry name" value="FORMIN-LIKE PROTEIN 15A-RELATED"/>
    <property type="match status" value="1"/>
</dbReference>
<dbReference type="GO" id="GO:0004721">
    <property type="term" value="F:phosphoprotein phosphatase activity"/>
    <property type="evidence" value="ECO:0007669"/>
    <property type="project" value="UniProtKB-KW"/>
</dbReference>
<evidence type="ECO:0000313" key="3">
    <source>
        <dbReference type="EMBL" id="KAI3953811.1"/>
    </source>
</evidence>
<name>A0AAD4XT31_9MAGN</name>
<accession>A0AAD4XT31</accession>
<feature type="domain" description="C2 tensin-type" evidence="2">
    <location>
        <begin position="1"/>
        <end position="47"/>
    </location>
</feature>
<organism evidence="3 4">
    <name type="scientific">Papaver atlanticum</name>
    <dbReference type="NCBI Taxonomy" id="357466"/>
    <lineage>
        <taxon>Eukaryota</taxon>
        <taxon>Viridiplantae</taxon>
        <taxon>Streptophyta</taxon>
        <taxon>Embryophyta</taxon>
        <taxon>Tracheophyta</taxon>
        <taxon>Spermatophyta</taxon>
        <taxon>Magnoliopsida</taxon>
        <taxon>Ranunculales</taxon>
        <taxon>Papaveraceae</taxon>
        <taxon>Papaveroideae</taxon>
        <taxon>Papaver</taxon>
    </lineage>
</organism>
<dbReference type="Pfam" id="PF10409">
    <property type="entry name" value="PTEN_C2"/>
    <property type="match status" value="1"/>
</dbReference>
<dbReference type="InterPro" id="IPR014020">
    <property type="entry name" value="Tensin_C2-dom"/>
</dbReference>
<proteinExistence type="predicted"/>
<dbReference type="Gene3D" id="2.60.40.1110">
    <property type="match status" value="1"/>
</dbReference>
<gene>
    <name evidence="3" type="ORF">MKW98_017635</name>
</gene>
<evidence type="ECO:0000259" key="2">
    <source>
        <dbReference type="PROSITE" id="PS51182"/>
    </source>
</evidence>
<keyword evidence="4" id="KW-1185">Reference proteome</keyword>
<keyword evidence="1" id="KW-0378">Hydrolase</keyword>
<dbReference type="EMBL" id="JAJJMB010002020">
    <property type="protein sequence ID" value="KAI3953811.1"/>
    <property type="molecule type" value="Genomic_DNA"/>
</dbReference>
<protein>
    <recommendedName>
        <fullName evidence="2">C2 tensin-type domain-containing protein</fullName>
    </recommendedName>
</protein>
<dbReference type="PANTHER" id="PTHR45733">
    <property type="entry name" value="FORMIN-J"/>
    <property type="match status" value="1"/>
</dbReference>
<dbReference type="InterPro" id="IPR035892">
    <property type="entry name" value="C2_domain_sf"/>
</dbReference>
<reference evidence="3" key="1">
    <citation type="submission" date="2022-04" db="EMBL/GenBank/DDBJ databases">
        <title>A functionally conserved STORR gene fusion in Papaver species that diverged 16.8 million years ago.</title>
        <authorList>
            <person name="Catania T."/>
        </authorList>
    </citation>
    <scope>NUCLEOTIDE SEQUENCE</scope>
    <source>
        <strain evidence="3">S-188037</strain>
    </source>
</reference>
<dbReference type="PROSITE" id="PS51182">
    <property type="entry name" value="C2_TENSIN"/>
    <property type="match status" value="1"/>
</dbReference>
<evidence type="ECO:0000256" key="1">
    <source>
        <dbReference type="ARBA" id="ARBA00022912"/>
    </source>
</evidence>
<sequence length="70" mass="7900">MMFRLMFNTSFVRSNVLLLSREDIDILWDAKEQFPEDFKVEVLFLDPDIVGSTIGIEVASGDEDETEGGA</sequence>
<evidence type="ECO:0000313" key="4">
    <source>
        <dbReference type="Proteomes" id="UP001202328"/>
    </source>
</evidence>
<dbReference type="AlphaFoldDB" id="A0AAD4XT31"/>